<reference evidence="12" key="1">
    <citation type="submission" date="2025-08" db="UniProtKB">
        <authorList>
            <consortium name="Ensembl"/>
        </authorList>
    </citation>
    <scope>IDENTIFICATION</scope>
</reference>
<evidence type="ECO:0000256" key="6">
    <source>
        <dbReference type="ARBA" id="ARBA00022840"/>
    </source>
</evidence>
<dbReference type="NCBIfam" id="TIGR01243">
    <property type="entry name" value="CDC48"/>
    <property type="match status" value="1"/>
</dbReference>
<dbReference type="InterPro" id="IPR005938">
    <property type="entry name" value="AAA_ATPase_CDC48"/>
</dbReference>
<dbReference type="SMART" id="SM01072">
    <property type="entry name" value="CDC48_2"/>
    <property type="match status" value="1"/>
</dbReference>
<dbReference type="InterPro" id="IPR029067">
    <property type="entry name" value="CDC48_domain_2-like_sf"/>
</dbReference>
<dbReference type="InterPro" id="IPR004201">
    <property type="entry name" value="Cdc48_dom2"/>
</dbReference>
<keyword evidence="4" id="KW-0677">Repeat</keyword>
<proteinExistence type="inferred from homology"/>
<evidence type="ECO:0000256" key="4">
    <source>
        <dbReference type="ARBA" id="ARBA00022737"/>
    </source>
</evidence>
<keyword evidence="6" id="KW-0067">ATP-binding</keyword>
<dbReference type="Gene3D" id="3.40.50.300">
    <property type="entry name" value="P-loop containing nucleotide triphosphate hydrolases"/>
    <property type="match status" value="2"/>
</dbReference>
<dbReference type="InterPro" id="IPR003959">
    <property type="entry name" value="ATPase_AAA_core"/>
</dbReference>
<feature type="domain" description="AAA+ ATPase" evidence="9">
    <location>
        <begin position="512"/>
        <end position="647"/>
    </location>
</feature>
<dbReference type="Pfam" id="PF00004">
    <property type="entry name" value="AAA"/>
    <property type="match status" value="2"/>
</dbReference>
<dbReference type="GO" id="GO:0005634">
    <property type="term" value="C:nucleus"/>
    <property type="evidence" value="ECO:0007669"/>
    <property type="project" value="TreeGrafter"/>
</dbReference>
<dbReference type="PANTHER" id="PTHR23077">
    <property type="entry name" value="AAA-FAMILY ATPASE"/>
    <property type="match status" value="1"/>
</dbReference>
<dbReference type="InterPro" id="IPR050168">
    <property type="entry name" value="AAA_ATPase_domain"/>
</dbReference>
<comment type="catalytic activity">
    <reaction evidence="8">
        <text>ATP + H2O = ADP + phosphate + H(+)</text>
        <dbReference type="Rhea" id="RHEA:13065"/>
        <dbReference type="ChEBI" id="CHEBI:15377"/>
        <dbReference type="ChEBI" id="CHEBI:15378"/>
        <dbReference type="ChEBI" id="CHEBI:30616"/>
        <dbReference type="ChEBI" id="CHEBI:43474"/>
        <dbReference type="ChEBI" id="CHEBI:456216"/>
        <dbReference type="EC" id="3.6.4.6"/>
    </reaction>
</comment>
<reference evidence="12" key="2">
    <citation type="submission" date="2025-09" db="UniProtKB">
        <authorList>
            <consortium name="Ensembl"/>
        </authorList>
    </citation>
    <scope>IDENTIFICATION</scope>
</reference>
<evidence type="ECO:0000259" key="10">
    <source>
        <dbReference type="SMART" id="SM01072"/>
    </source>
</evidence>
<feature type="domain" description="CDC48" evidence="10">
    <location>
        <begin position="127"/>
        <end position="193"/>
    </location>
</feature>
<dbReference type="PANTHER" id="PTHR23077:SF63">
    <property type="entry name" value="TRANSITIONAL ENDOPLASMIC RETICULUM ATPASE"/>
    <property type="match status" value="1"/>
</dbReference>
<dbReference type="GO" id="GO:0097352">
    <property type="term" value="P:autophagosome maturation"/>
    <property type="evidence" value="ECO:0007669"/>
    <property type="project" value="TreeGrafter"/>
</dbReference>
<comment type="similarity">
    <text evidence="1">Belongs to the AAA ATPase family.</text>
</comment>
<dbReference type="Proteomes" id="UP000472260">
    <property type="component" value="Unassembled WGS sequence"/>
</dbReference>
<keyword evidence="5" id="KW-0547">Nucleotide-binding</keyword>
<dbReference type="Ensembl" id="ENSSANT00000056632.1">
    <property type="protein sequence ID" value="ENSSANP00000053257.1"/>
    <property type="gene ID" value="ENSSANG00000026436.1"/>
</dbReference>
<feature type="domain" description="AAA+ ATPase" evidence="9">
    <location>
        <begin position="239"/>
        <end position="375"/>
    </location>
</feature>
<dbReference type="GO" id="GO:0016887">
    <property type="term" value="F:ATP hydrolysis activity"/>
    <property type="evidence" value="ECO:0007669"/>
    <property type="project" value="InterPro"/>
</dbReference>
<dbReference type="GO" id="GO:0031593">
    <property type="term" value="F:polyubiquitin modification-dependent protein binding"/>
    <property type="evidence" value="ECO:0007669"/>
    <property type="project" value="TreeGrafter"/>
</dbReference>
<dbReference type="GO" id="GO:0030970">
    <property type="term" value="P:retrograde protein transport, ER to cytosol"/>
    <property type="evidence" value="ECO:0007669"/>
    <property type="project" value="TreeGrafter"/>
</dbReference>
<dbReference type="SUPFAM" id="SSF54585">
    <property type="entry name" value="Cdc48 domain 2-like"/>
    <property type="match status" value="1"/>
</dbReference>
<dbReference type="InterPro" id="IPR003593">
    <property type="entry name" value="AAA+_ATPase"/>
</dbReference>
<dbReference type="FunFam" id="3.40.50.300:FF:000012">
    <property type="entry name" value="Transitional endoplasmic reticulum ATPase"/>
    <property type="match status" value="1"/>
</dbReference>
<gene>
    <name evidence="12" type="primary">zgc:136908</name>
</gene>
<dbReference type="CDD" id="cd19519">
    <property type="entry name" value="RecA-like_CDC48_r1-like"/>
    <property type="match status" value="1"/>
</dbReference>
<dbReference type="Gene3D" id="1.10.8.60">
    <property type="match status" value="1"/>
</dbReference>
<evidence type="ECO:0000256" key="2">
    <source>
        <dbReference type="ARBA" id="ARBA00012674"/>
    </source>
</evidence>
<dbReference type="Gene3D" id="6.10.20.150">
    <property type="match status" value="1"/>
</dbReference>
<dbReference type="FunFam" id="3.10.330.10:FF:000001">
    <property type="entry name" value="Cell division control 48"/>
    <property type="match status" value="1"/>
</dbReference>
<dbReference type="GO" id="GO:0005829">
    <property type="term" value="C:cytosol"/>
    <property type="evidence" value="ECO:0007669"/>
    <property type="project" value="TreeGrafter"/>
</dbReference>
<dbReference type="InterPro" id="IPR003960">
    <property type="entry name" value="ATPase_AAA_CS"/>
</dbReference>
<dbReference type="FunFam" id="3.40.50.300:FF:000018">
    <property type="entry name" value="Cell division control 48"/>
    <property type="match status" value="1"/>
</dbReference>
<dbReference type="Pfam" id="PF17862">
    <property type="entry name" value="AAA_lid_3"/>
    <property type="match status" value="2"/>
</dbReference>
<sequence>MPAAGASDSKSEDFSTAILKQKIRPNRLIVDEANNEDNSIVCLSQVKMEELQLFRGDTVVLRGRKRRQTVCIILTDDTCGNERVRMNRVTRNNLRVRLGDVISINACPDVKYGKRIHVLPIDDTIEGLTGNLFEVFLKPYFLEAYRPVHKGDIFLVRGGMRAVEFKVIETDPSPHCIVAPDTVIHCEGEPIKREDEEESLNDIGYDDIGGCRKQLAQIKEMVELPLRHPGLFKAIGVKPPRGILLYGPPGTGKTLVARAVANETGAFFFLINGPEIMSKLAGESESNLRKAFEEAEKNAPAIIFIDELDAIAPKREKTHGEVERRIVSQLLTLMDGLKQRVHVVVMAATNRPNSVDPALRRFGRFDREIDIGIPDSTGRLEILQIHTKNMKLSDDVDLEQISAETHGHVGADMAALCSEAALQAIRKKMILIDLEDDSIDADLLNSLAVTMDDFKWALSQSNPSALRETVVEVPQVNWEDIGGLDEVKRELQELVQYPVEYPDKFLKFGMTPSRGVLFYGPPGCGKTLLAKAIANECQANFVSIKGICVLSMSALVYLILWSQARQAAPCILFFDELDSIAKARGGGAGDAGGAADRVINQILTEMDGMTNKKNVFIIGATNRPDIIDPAILRPGRLDQLIYIPLPDMPSRSAILRANLRKSPIAKDVDLAYLSRITEGFSGADLTEICQRACKLAIREAIEAEIRAERQRQARKETDDDYDPVPEIRKDHFEEAMRFARRSVSDNDIRKYEMFAQTLQQSRGFGNFSDHEEVPYSVPKAYSKVDMQYTTPISSVLPPVGAVV</sequence>
<dbReference type="Gene3D" id="3.10.330.10">
    <property type="match status" value="1"/>
</dbReference>
<dbReference type="EC" id="3.6.4.6" evidence="2"/>
<dbReference type="InterPro" id="IPR041569">
    <property type="entry name" value="AAA_lid_3"/>
</dbReference>
<dbReference type="GO" id="GO:0034098">
    <property type="term" value="C:VCP-NPL4-UFD1 AAA ATPase complex"/>
    <property type="evidence" value="ECO:0007669"/>
    <property type="project" value="TreeGrafter"/>
</dbReference>
<dbReference type="SMART" id="SM01073">
    <property type="entry name" value="CDC48_N"/>
    <property type="match status" value="1"/>
</dbReference>
<evidence type="ECO:0000256" key="5">
    <source>
        <dbReference type="ARBA" id="ARBA00022741"/>
    </source>
</evidence>
<dbReference type="InterPro" id="IPR027417">
    <property type="entry name" value="P-loop_NTPase"/>
</dbReference>
<dbReference type="Gene3D" id="2.40.40.20">
    <property type="match status" value="1"/>
</dbReference>
<feature type="domain" description="CDC48 N-terminal subdomain" evidence="11">
    <location>
        <begin position="27"/>
        <end position="110"/>
    </location>
</feature>
<dbReference type="SUPFAM" id="SSF52540">
    <property type="entry name" value="P-loop containing nucleoside triphosphate hydrolases"/>
    <property type="match status" value="2"/>
</dbReference>
<evidence type="ECO:0000259" key="11">
    <source>
        <dbReference type="SMART" id="SM01073"/>
    </source>
</evidence>
<dbReference type="Pfam" id="PF02933">
    <property type="entry name" value="CDC48_2"/>
    <property type="match status" value="1"/>
</dbReference>
<evidence type="ECO:0000256" key="1">
    <source>
        <dbReference type="ARBA" id="ARBA00006914"/>
    </source>
</evidence>
<dbReference type="PROSITE" id="PS00674">
    <property type="entry name" value="AAA"/>
    <property type="match status" value="2"/>
</dbReference>
<name>A0A671P3J2_9TELE</name>
<evidence type="ECO:0000259" key="9">
    <source>
        <dbReference type="SMART" id="SM00382"/>
    </source>
</evidence>
<evidence type="ECO:0000256" key="3">
    <source>
        <dbReference type="ARBA" id="ARBA00019970"/>
    </source>
</evidence>
<evidence type="ECO:0000256" key="8">
    <source>
        <dbReference type="ARBA" id="ARBA00048883"/>
    </source>
</evidence>
<evidence type="ECO:0000256" key="7">
    <source>
        <dbReference type="ARBA" id="ARBA00031860"/>
    </source>
</evidence>
<accession>A0A671P3J2</accession>
<dbReference type="FunFam" id="1.10.8.60:FF:000004">
    <property type="entry name" value="Cell division control 48"/>
    <property type="match status" value="1"/>
</dbReference>
<dbReference type="SMART" id="SM00382">
    <property type="entry name" value="AAA"/>
    <property type="match status" value="2"/>
</dbReference>
<dbReference type="GO" id="GO:0005524">
    <property type="term" value="F:ATP binding"/>
    <property type="evidence" value="ECO:0007669"/>
    <property type="project" value="UniProtKB-KW"/>
</dbReference>
<dbReference type="GO" id="GO:0051228">
    <property type="term" value="P:mitotic spindle disassembly"/>
    <property type="evidence" value="ECO:0007669"/>
    <property type="project" value="TreeGrafter"/>
</dbReference>
<dbReference type="InterPro" id="IPR009010">
    <property type="entry name" value="Asp_de-COase-like_dom_sf"/>
</dbReference>
<dbReference type="InterPro" id="IPR003338">
    <property type="entry name" value="CDC4_N-term_subdom"/>
</dbReference>
<keyword evidence="13" id="KW-1185">Reference proteome</keyword>
<organism evidence="12 13">
    <name type="scientific">Sinocyclocheilus anshuiensis</name>
    <dbReference type="NCBI Taxonomy" id="1608454"/>
    <lineage>
        <taxon>Eukaryota</taxon>
        <taxon>Metazoa</taxon>
        <taxon>Chordata</taxon>
        <taxon>Craniata</taxon>
        <taxon>Vertebrata</taxon>
        <taxon>Euteleostomi</taxon>
        <taxon>Actinopterygii</taxon>
        <taxon>Neopterygii</taxon>
        <taxon>Teleostei</taxon>
        <taxon>Ostariophysi</taxon>
        <taxon>Cypriniformes</taxon>
        <taxon>Cyprinidae</taxon>
        <taxon>Cyprininae</taxon>
        <taxon>Sinocyclocheilus</taxon>
    </lineage>
</organism>
<evidence type="ECO:0000313" key="13">
    <source>
        <dbReference type="Proteomes" id="UP000472260"/>
    </source>
</evidence>
<dbReference type="SUPFAM" id="SSF50692">
    <property type="entry name" value="ADC-like"/>
    <property type="match status" value="1"/>
</dbReference>
<protein>
    <recommendedName>
        <fullName evidence="3">Transitional endoplasmic reticulum ATPase</fullName>
        <ecNumber evidence="2">3.6.4.6</ecNumber>
    </recommendedName>
    <alternativeName>
        <fullName evidence="7">Valosin-containing protein</fullName>
    </alternativeName>
</protein>
<dbReference type="Pfam" id="PF02359">
    <property type="entry name" value="CDC48_N"/>
    <property type="match status" value="1"/>
</dbReference>
<dbReference type="AlphaFoldDB" id="A0A671P3J2"/>
<dbReference type="FunFam" id="2.40.40.20:FF:000003">
    <property type="entry name" value="Transitional endoplasmic reticulum ATPase"/>
    <property type="match status" value="1"/>
</dbReference>
<evidence type="ECO:0000313" key="12">
    <source>
        <dbReference type="Ensembl" id="ENSSANP00000053257.1"/>
    </source>
</evidence>